<evidence type="ECO:0000313" key="2">
    <source>
        <dbReference type="EMBL" id="MDZ5762441.1"/>
    </source>
</evidence>
<name>A0ABU5L8J2_9RICK</name>
<dbReference type="EMBL" id="JARGYT010000049">
    <property type="protein sequence ID" value="MDZ5762441.1"/>
    <property type="molecule type" value="Genomic_DNA"/>
</dbReference>
<gene>
    <name evidence="2" type="ORF">Cyrtocomes_00824</name>
</gene>
<sequence>MLLQVATTYNNMTPEEKKNLCSSIVFDLDHERDLLAQPSNSGRRDSKGGSRDSSRGASRY</sequence>
<evidence type="ECO:0000256" key="1">
    <source>
        <dbReference type="SAM" id="MobiDB-lite"/>
    </source>
</evidence>
<feature type="compositionally biased region" description="Basic and acidic residues" evidence="1">
    <location>
        <begin position="42"/>
        <end position="54"/>
    </location>
</feature>
<reference evidence="2 3" key="1">
    <citation type="submission" date="2023-02" db="EMBL/GenBank/DDBJ databases">
        <title>Host association and intracellularity evolved multiple times independently in the Rickettsiales.</title>
        <authorList>
            <person name="Castelli M."/>
            <person name="Nardi T."/>
            <person name="Gammuto L."/>
            <person name="Bellinzona G."/>
            <person name="Sabaneyeva E."/>
            <person name="Potekhin A."/>
            <person name="Serra V."/>
            <person name="Petroni G."/>
            <person name="Sassera D."/>
        </authorList>
    </citation>
    <scope>NUCLEOTIDE SEQUENCE [LARGE SCALE GENOMIC DNA]</scope>
    <source>
        <strain evidence="2 3">BOD18</strain>
    </source>
</reference>
<dbReference type="RefSeq" id="WP_322497908.1">
    <property type="nucleotide sequence ID" value="NZ_JARGYT010000049.1"/>
</dbReference>
<dbReference type="Proteomes" id="UP001293791">
    <property type="component" value="Unassembled WGS sequence"/>
</dbReference>
<feature type="region of interest" description="Disordered" evidence="1">
    <location>
        <begin position="35"/>
        <end position="60"/>
    </location>
</feature>
<evidence type="ECO:0000313" key="3">
    <source>
        <dbReference type="Proteomes" id="UP001293791"/>
    </source>
</evidence>
<keyword evidence="3" id="KW-1185">Reference proteome</keyword>
<proteinExistence type="predicted"/>
<protein>
    <submittedName>
        <fullName evidence="2">Uncharacterized protein</fullName>
    </submittedName>
</protein>
<accession>A0ABU5L8J2</accession>
<organism evidence="2 3">
    <name type="scientific">Candidatus Cyrtobacter comes</name>
    <dbReference type="NCBI Taxonomy" id="675776"/>
    <lineage>
        <taxon>Bacteria</taxon>
        <taxon>Pseudomonadati</taxon>
        <taxon>Pseudomonadota</taxon>
        <taxon>Alphaproteobacteria</taxon>
        <taxon>Rickettsiales</taxon>
        <taxon>Candidatus Midichloriaceae</taxon>
        <taxon>Candidatus Cyrtobacter</taxon>
    </lineage>
</organism>
<comment type="caution">
    <text evidence="2">The sequence shown here is derived from an EMBL/GenBank/DDBJ whole genome shotgun (WGS) entry which is preliminary data.</text>
</comment>